<dbReference type="AlphaFoldDB" id="A0A8S1GVD2"/>
<dbReference type="OrthoDB" id="5873560at2759"/>
<sequence>MATRENDIHEIVQCSICLDVMHNVMTVSPCAHKFCTGCILEWKKDNRSCPKCRWPIVDLTRDSSFCNIIEYYLKEFPKRRRSEEDLSRLDKLEINYLKSMPSILRERPEIWSSLLSNAPDPGSAAFTSYLEMLFDVLSRNTTAGAPTSGLLLRMNSIRLSDVVNRDSRPASAPNATADLANVVTASLNRAAPPAVPPVLADSWTRPTAVNAAPPNAGAASPNVHAAPVSRPAAPAAVATAPASAHGVVHSFEARESATGKELMFGVLMNASCNYDPWACSTRITMNEVDKYCGAYKNMMNSRATWPKNRLKQLQKEELNRTRKLQDKALQKETSSRFPRSFNSITEILFDDIPTSSAGRPLGGRVEQLPVEVARSSPPPFLFSVPRQDLRSSSVGLFGEAERRPIRSILRHVSADRSSSRPPVPPPPTVNAATQPSQVVTAPTSTSGTIPPCLPTIRNRRPPPIVASVQTRSMARRERQAEDLSRQTSGASSNQNVQATNGSREATGTAARAAAVRRYANV</sequence>
<dbReference type="GO" id="GO:0005634">
    <property type="term" value="C:nucleus"/>
    <property type="evidence" value="ECO:0007669"/>
    <property type="project" value="TreeGrafter"/>
</dbReference>
<evidence type="ECO:0000313" key="8">
    <source>
        <dbReference type="Proteomes" id="UP000835052"/>
    </source>
</evidence>
<feature type="region of interest" description="Disordered" evidence="5">
    <location>
        <begin position="411"/>
        <end position="509"/>
    </location>
</feature>
<dbReference type="PANTHER" id="PTHR16079">
    <property type="entry name" value="UBIQUITIN LIGASE PROTEIN CHFR"/>
    <property type="match status" value="1"/>
</dbReference>
<accession>A0A8S1GVD2</accession>
<feature type="domain" description="RING-type" evidence="6">
    <location>
        <begin position="14"/>
        <end position="53"/>
    </location>
</feature>
<evidence type="ECO:0000256" key="5">
    <source>
        <dbReference type="SAM" id="MobiDB-lite"/>
    </source>
</evidence>
<dbReference type="SUPFAM" id="SSF57850">
    <property type="entry name" value="RING/U-box"/>
    <property type="match status" value="1"/>
</dbReference>
<dbReference type="Gene3D" id="3.30.40.10">
    <property type="entry name" value="Zinc/RING finger domain, C3HC4 (zinc finger)"/>
    <property type="match status" value="1"/>
</dbReference>
<dbReference type="PROSITE" id="PS00518">
    <property type="entry name" value="ZF_RING_1"/>
    <property type="match status" value="1"/>
</dbReference>
<evidence type="ECO:0000256" key="2">
    <source>
        <dbReference type="ARBA" id="ARBA00022771"/>
    </source>
</evidence>
<name>A0A8S1GVD2_9PELO</name>
<keyword evidence="1" id="KW-0479">Metal-binding</keyword>
<feature type="compositionally biased region" description="Polar residues" evidence="5">
    <location>
        <begin position="430"/>
        <end position="448"/>
    </location>
</feature>
<proteinExistence type="predicted"/>
<dbReference type="GO" id="GO:0016567">
    <property type="term" value="P:protein ubiquitination"/>
    <property type="evidence" value="ECO:0007669"/>
    <property type="project" value="TreeGrafter"/>
</dbReference>
<dbReference type="EMBL" id="CAJGYM010000007">
    <property type="protein sequence ID" value="CAD6187726.1"/>
    <property type="molecule type" value="Genomic_DNA"/>
</dbReference>
<feature type="compositionally biased region" description="Basic and acidic residues" evidence="5">
    <location>
        <begin position="474"/>
        <end position="484"/>
    </location>
</feature>
<comment type="caution">
    <text evidence="7">The sequence shown here is derived from an EMBL/GenBank/DDBJ whole genome shotgun (WGS) entry which is preliminary data.</text>
</comment>
<evidence type="ECO:0000313" key="7">
    <source>
        <dbReference type="EMBL" id="CAD6187726.1"/>
    </source>
</evidence>
<keyword evidence="2 4" id="KW-0863">Zinc-finger</keyword>
<keyword evidence="8" id="KW-1185">Reference proteome</keyword>
<dbReference type="InterPro" id="IPR001841">
    <property type="entry name" value="Znf_RING"/>
</dbReference>
<evidence type="ECO:0000259" key="6">
    <source>
        <dbReference type="PROSITE" id="PS50089"/>
    </source>
</evidence>
<dbReference type="InterPro" id="IPR013083">
    <property type="entry name" value="Znf_RING/FYVE/PHD"/>
</dbReference>
<keyword evidence="3" id="KW-0862">Zinc</keyword>
<dbReference type="Proteomes" id="UP000835052">
    <property type="component" value="Unassembled WGS sequence"/>
</dbReference>
<dbReference type="SMART" id="SM00184">
    <property type="entry name" value="RING"/>
    <property type="match status" value="1"/>
</dbReference>
<evidence type="ECO:0000256" key="1">
    <source>
        <dbReference type="ARBA" id="ARBA00022723"/>
    </source>
</evidence>
<dbReference type="PROSITE" id="PS50089">
    <property type="entry name" value="ZF_RING_2"/>
    <property type="match status" value="1"/>
</dbReference>
<reference evidence="7" key="1">
    <citation type="submission" date="2020-10" db="EMBL/GenBank/DDBJ databases">
        <authorList>
            <person name="Kikuchi T."/>
        </authorList>
    </citation>
    <scope>NUCLEOTIDE SEQUENCE</scope>
    <source>
        <strain evidence="7">NKZ352</strain>
    </source>
</reference>
<dbReference type="InterPro" id="IPR017907">
    <property type="entry name" value="Znf_RING_CS"/>
</dbReference>
<dbReference type="Pfam" id="PF13923">
    <property type="entry name" value="zf-C3HC4_2"/>
    <property type="match status" value="1"/>
</dbReference>
<evidence type="ECO:0000256" key="4">
    <source>
        <dbReference type="PROSITE-ProRule" id="PRU00175"/>
    </source>
</evidence>
<gene>
    <name evidence="7" type="ORF">CAUJ_LOCUS3645</name>
</gene>
<dbReference type="GO" id="GO:0008270">
    <property type="term" value="F:zinc ion binding"/>
    <property type="evidence" value="ECO:0007669"/>
    <property type="project" value="UniProtKB-KW"/>
</dbReference>
<dbReference type="InterPro" id="IPR052256">
    <property type="entry name" value="E3_ubiquitin-ligase_CHFR"/>
</dbReference>
<protein>
    <recommendedName>
        <fullName evidence="6">RING-type domain-containing protein</fullName>
    </recommendedName>
</protein>
<dbReference type="GO" id="GO:0004842">
    <property type="term" value="F:ubiquitin-protein transferase activity"/>
    <property type="evidence" value="ECO:0007669"/>
    <property type="project" value="TreeGrafter"/>
</dbReference>
<organism evidence="7 8">
    <name type="scientific">Caenorhabditis auriculariae</name>
    <dbReference type="NCBI Taxonomy" id="2777116"/>
    <lineage>
        <taxon>Eukaryota</taxon>
        <taxon>Metazoa</taxon>
        <taxon>Ecdysozoa</taxon>
        <taxon>Nematoda</taxon>
        <taxon>Chromadorea</taxon>
        <taxon>Rhabditida</taxon>
        <taxon>Rhabditina</taxon>
        <taxon>Rhabditomorpha</taxon>
        <taxon>Rhabditoidea</taxon>
        <taxon>Rhabditidae</taxon>
        <taxon>Peloderinae</taxon>
        <taxon>Caenorhabditis</taxon>
    </lineage>
</organism>
<feature type="compositionally biased region" description="Polar residues" evidence="5">
    <location>
        <begin position="485"/>
        <end position="502"/>
    </location>
</feature>
<evidence type="ECO:0000256" key="3">
    <source>
        <dbReference type="ARBA" id="ARBA00022833"/>
    </source>
</evidence>
<dbReference type="PANTHER" id="PTHR16079:SF4">
    <property type="entry name" value="E3 UBIQUITIN-PROTEIN LIGASE CHFR"/>
    <property type="match status" value="1"/>
</dbReference>
<dbReference type="GO" id="GO:0006511">
    <property type="term" value="P:ubiquitin-dependent protein catabolic process"/>
    <property type="evidence" value="ECO:0007669"/>
    <property type="project" value="TreeGrafter"/>
</dbReference>